<feature type="region of interest" description="Disordered" evidence="4">
    <location>
        <begin position="41"/>
        <end position="76"/>
    </location>
</feature>
<dbReference type="SUPFAM" id="SSF49899">
    <property type="entry name" value="Concanavalin A-like lectins/glucanases"/>
    <property type="match status" value="1"/>
</dbReference>
<dbReference type="InterPro" id="IPR025705">
    <property type="entry name" value="Beta_hexosaminidase_sua/sub"/>
</dbReference>
<comment type="similarity">
    <text evidence="1">Belongs to the glycosyl hydrolase 20 family.</text>
</comment>
<evidence type="ECO:0000256" key="3">
    <source>
        <dbReference type="ARBA" id="ARBA00023295"/>
    </source>
</evidence>
<dbReference type="Pfam" id="PF13385">
    <property type="entry name" value="Laminin_G_3"/>
    <property type="match status" value="1"/>
</dbReference>
<dbReference type="InterPro" id="IPR000421">
    <property type="entry name" value="FA58C"/>
</dbReference>
<dbReference type="Pfam" id="PF00754">
    <property type="entry name" value="F5_F8_type_C"/>
    <property type="match status" value="1"/>
</dbReference>
<dbReference type="Proteomes" id="UP000187172">
    <property type="component" value="Unassembled WGS sequence"/>
</dbReference>
<feature type="domain" description="F5/8 type C" evidence="6">
    <location>
        <begin position="972"/>
        <end position="1116"/>
    </location>
</feature>
<organism evidence="7 8">
    <name type="scientific">Paenibacillus rhizosphaerae</name>
    <dbReference type="NCBI Taxonomy" id="297318"/>
    <lineage>
        <taxon>Bacteria</taxon>
        <taxon>Bacillati</taxon>
        <taxon>Bacillota</taxon>
        <taxon>Bacilli</taxon>
        <taxon>Bacillales</taxon>
        <taxon>Paenibacillaceae</taxon>
        <taxon>Paenibacillus</taxon>
    </lineage>
</organism>
<evidence type="ECO:0000256" key="1">
    <source>
        <dbReference type="ARBA" id="ARBA00006285"/>
    </source>
</evidence>
<feature type="chain" id="PRO_5010272570" evidence="5">
    <location>
        <begin position="31"/>
        <end position="1173"/>
    </location>
</feature>
<dbReference type="PANTHER" id="PTHR43678">
    <property type="entry name" value="PUTATIVE (AFU_ORTHOLOGUE AFUA_2G00640)-RELATED"/>
    <property type="match status" value="1"/>
</dbReference>
<feature type="signal peptide" evidence="5">
    <location>
        <begin position="1"/>
        <end position="30"/>
    </location>
</feature>
<evidence type="ECO:0000256" key="4">
    <source>
        <dbReference type="SAM" id="MobiDB-lite"/>
    </source>
</evidence>
<dbReference type="InterPro" id="IPR052764">
    <property type="entry name" value="GH20_Enzymes"/>
</dbReference>
<evidence type="ECO:0000259" key="6">
    <source>
        <dbReference type="PROSITE" id="PS50022"/>
    </source>
</evidence>
<dbReference type="InterPro" id="IPR029018">
    <property type="entry name" value="Hex-like_dom2"/>
</dbReference>
<dbReference type="SUPFAM" id="SSF51445">
    <property type="entry name" value="(Trans)glycosidases"/>
    <property type="match status" value="1"/>
</dbReference>
<dbReference type="Gene3D" id="3.30.379.10">
    <property type="entry name" value="Chitobiase/beta-hexosaminidase domain 2-like"/>
    <property type="match status" value="1"/>
</dbReference>
<dbReference type="STRING" id="297318.BK138_01520"/>
<evidence type="ECO:0000313" key="8">
    <source>
        <dbReference type="Proteomes" id="UP000187172"/>
    </source>
</evidence>
<dbReference type="InterPro" id="IPR015882">
    <property type="entry name" value="HEX_bac_N"/>
</dbReference>
<dbReference type="Pfam" id="PF22633">
    <property type="entry name" value="F5_F8_type_C_2"/>
    <property type="match status" value="1"/>
</dbReference>
<dbReference type="CDD" id="cd06564">
    <property type="entry name" value="GH20_DspB_LnbB-like"/>
    <property type="match status" value="1"/>
</dbReference>
<evidence type="ECO:0000313" key="7">
    <source>
        <dbReference type="EMBL" id="OMF57324.1"/>
    </source>
</evidence>
<reference evidence="7 8" key="1">
    <citation type="submission" date="2016-11" db="EMBL/GenBank/DDBJ databases">
        <title>Paenibacillus species isolates.</title>
        <authorList>
            <person name="Beno S.M."/>
        </authorList>
    </citation>
    <scope>NUCLEOTIDE SEQUENCE [LARGE SCALE GENOMIC DNA]</scope>
    <source>
        <strain evidence="7 8">FSL R5-0378</strain>
    </source>
</reference>
<evidence type="ECO:0000256" key="2">
    <source>
        <dbReference type="ARBA" id="ARBA00022801"/>
    </source>
</evidence>
<keyword evidence="2" id="KW-0378">Hydrolase</keyword>
<gene>
    <name evidence="7" type="ORF">BK138_01520</name>
</gene>
<dbReference type="InterPro" id="IPR017853">
    <property type="entry name" value="GH"/>
</dbReference>
<dbReference type="Gene3D" id="3.20.20.80">
    <property type="entry name" value="Glycosidases"/>
    <property type="match status" value="1"/>
</dbReference>
<dbReference type="InterPro" id="IPR008979">
    <property type="entry name" value="Galactose-bd-like_sf"/>
</dbReference>
<dbReference type="InterPro" id="IPR013320">
    <property type="entry name" value="ConA-like_dom_sf"/>
</dbReference>
<name>A0A1R1EZR7_9BACL</name>
<dbReference type="Gene3D" id="2.60.120.200">
    <property type="match status" value="1"/>
</dbReference>
<dbReference type="GO" id="GO:0005975">
    <property type="term" value="P:carbohydrate metabolic process"/>
    <property type="evidence" value="ECO:0007669"/>
    <property type="project" value="InterPro"/>
</dbReference>
<proteinExistence type="inferred from homology"/>
<dbReference type="Pfam" id="PF02838">
    <property type="entry name" value="Glyco_hydro_20b"/>
    <property type="match status" value="1"/>
</dbReference>
<dbReference type="Pfam" id="PF00728">
    <property type="entry name" value="Glyco_hydro_20"/>
    <property type="match status" value="2"/>
</dbReference>
<comment type="caution">
    <text evidence="7">The sequence shown here is derived from an EMBL/GenBank/DDBJ whole genome shotgun (WGS) entry which is preliminary data.</text>
</comment>
<dbReference type="SUPFAM" id="SSF49785">
    <property type="entry name" value="Galactose-binding domain-like"/>
    <property type="match status" value="2"/>
</dbReference>
<dbReference type="Gene3D" id="2.60.120.260">
    <property type="entry name" value="Galactose-binding domain-like"/>
    <property type="match status" value="2"/>
</dbReference>
<dbReference type="PRINTS" id="PR00738">
    <property type="entry name" value="GLHYDRLASE20"/>
</dbReference>
<dbReference type="AlphaFoldDB" id="A0A1R1EZR7"/>
<dbReference type="InterPro" id="IPR015883">
    <property type="entry name" value="Glyco_hydro_20_cat"/>
</dbReference>
<dbReference type="RefSeq" id="WP_076164981.1">
    <property type="nucleotide sequence ID" value="NZ_MRTP01000001.1"/>
</dbReference>
<accession>A0A1R1EZR7</accession>
<keyword evidence="8" id="KW-1185">Reference proteome</keyword>
<protein>
    <submittedName>
        <fullName evidence="7">Beta-N-acetylhexosaminidase</fullName>
    </submittedName>
</protein>
<dbReference type="PANTHER" id="PTHR43678:SF1">
    <property type="entry name" value="BETA-N-ACETYLHEXOSAMINIDASE"/>
    <property type="match status" value="1"/>
</dbReference>
<dbReference type="GO" id="GO:0004563">
    <property type="term" value="F:beta-N-acetylhexosaminidase activity"/>
    <property type="evidence" value="ECO:0007669"/>
    <property type="project" value="InterPro"/>
</dbReference>
<keyword evidence="3" id="KW-0326">Glycosidase</keyword>
<dbReference type="EMBL" id="MRTP01000001">
    <property type="protein sequence ID" value="OMF57324.1"/>
    <property type="molecule type" value="Genomic_DNA"/>
</dbReference>
<dbReference type="PROSITE" id="PS50022">
    <property type="entry name" value="FA58C_3"/>
    <property type="match status" value="2"/>
</dbReference>
<sequence>MKKTKMKAFSVLLAAAVLLTPVVQPTAALAKPVTQDIMHASAVGPNDLPPQLQEENGDKPPNVTDAVYGEDPGTLPQVPQEDEAASLMAASSTFSGTNLALNKPVFASGNEVDYLNPELAVDGKGNTRWSSAIEDDQWFYVDLGEPQDIDRVVIRWQTPADTYKILVSVDGENWENVRDNDGIIQCRGGVESIDFSVREARYVKFQGVKRAPVEGTLYGYSFYEFEVYQLHDLQTIIDNVSASLKVQPGQTKLDWSDVDVPEGYQVSLYGSDRQPVIDQDGQIRTPLVDAKVNLIVQVEDEKDPNRKLISGNIPVVVPGLHKQTPDRNAEPDVIPSLQEWYGDTGEFRLKNSSRIVVNPQDESALRNTAELTRRDLLDLTGYDLKIVAGKPKAGDLYLSIDPSLTRLGEEGNRFKVGDYVSIASVSAKGAFYGTRTALQIIKQHPDRTIPRGEAMDYPKYAQRGLMIDVARKFYTIDFLRNYVKLLSWYKMNTFQIHLNDDVGTPFADGTTAAFRLESTTYPGLASPNGHYTKQEFKDLQLLGMEYGINIIPEIDTPGHSRAFTSYNPALGNDRGLDITKPETVQFVKSLWDEYVEGNDPTFIGPDVNIGTDEYGGNTEVFRGYMDTMIKHINSKGKHPHLWGELTQHNGTTPISTDATMNIWHEPYGSPQQAVDLGYDVINTQNVFLYIVPTLYGDYLNSQFIYNEWEPVKWESTTLPYGHPRVKGGMFCLWNDVSEANGLSMDDSHERLLPGIQAVSEKMWTGTRDDRSYEKFEQRAKAIADAPNADMSHKITVSNNDNKVISYLFENKFKDESGNRFDGKGVNVNMTEGKYGNGVRLNGGKSYIQTPIDALGFGWTVSMWIKPDKNNPDNAVLMESPAGTLKLKQGSSGKLGFTKEHYDSTFNYSVPEGKWTHITLKGDKKGVTLFVNLDEYVERLEEQYPKLYTLVLPTLRIGSETNAYQGVLDNVMIYNKPIELLSGDNLALHQAAESSELEFPYYSSDKAVDGDMSPLSRWSSAYVDDAWFIVDLGKPKDVGKVIIKWQGAYAEKYQLLVSTDKTNWTNVSGGDGVITSKGNLLDIITFDPQQARYVKFQGVKRATVFGNSFFEFEVYGPDHIQEYKQLIAQVEDLLKKTDDGTLRKLLLQVLNRYPYDATADLGPLRDLVNRMHSK</sequence>
<dbReference type="SUPFAM" id="SSF55545">
    <property type="entry name" value="beta-N-acetylhexosaminidase-like domain"/>
    <property type="match status" value="1"/>
</dbReference>
<feature type="domain" description="F5/8 type C" evidence="6">
    <location>
        <begin position="89"/>
        <end position="230"/>
    </location>
</feature>
<keyword evidence="5" id="KW-0732">Signal</keyword>
<evidence type="ECO:0000256" key="5">
    <source>
        <dbReference type="SAM" id="SignalP"/>
    </source>
</evidence>